<dbReference type="PANTHER" id="PTHR47245:SF1">
    <property type="entry name" value="FOLDASE PROTEIN PRSA"/>
    <property type="match status" value="1"/>
</dbReference>
<feature type="domain" description="PpiC" evidence="6">
    <location>
        <begin position="106"/>
        <end position="219"/>
    </location>
</feature>
<evidence type="ECO:0000256" key="5">
    <source>
        <dbReference type="ARBA" id="ARBA00023235"/>
    </source>
</evidence>
<dbReference type="PANTHER" id="PTHR47245">
    <property type="entry name" value="PEPTIDYLPROLYL ISOMERASE"/>
    <property type="match status" value="1"/>
</dbReference>
<comment type="catalytic activity">
    <reaction evidence="1">
        <text>[protein]-peptidylproline (omega=180) = [protein]-peptidylproline (omega=0)</text>
        <dbReference type="Rhea" id="RHEA:16237"/>
        <dbReference type="Rhea" id="RHEA-COMP:10747"/>
        <dbReference type="Rhea" id="RHEA-COMP:10748"/>
        <dbReference type="ChEBI" id="CHEBI:83833"/>
        <dbReference type="ChEBI" id="CHEBI:83834"/>
        <dbReference type="EC" id="5.2.1.8"/>
    </reaction>
</comment>
<dbReference type="AlphaFoldDB" id="A0A7C4XVI4"/>
<dbReference type="SUPFAM" id="SSF54534">
    <property type="entry name" value="FKBP-like"/>
    <property type="match status" value="1"/>
</dbReference>
<evidence type="ECO:0000256" key="2">
    <source>
        <dbReference type="ARBA" id="ARBA00013194"/>
    </source>
</evidence>
<evidence type="ECO:0000259" key="6">
    <source>
        <dbReference type="Pfam" id="PF13145"/>
    </source>
</evidence>
<dbReference type="EC" id="5.2.1.8" evidence="2"/>
<reference evidence="7" key="1">
    <citation type="journal article" date="2020" name="mSystems">
        <title>Genome- and Community-Level Interaction Insights into Carbon Utilization and Element Cycling Functions of Hydrothermarchaeota in Hydrothermal Sediment.</title>
        <authorList>
            <person name="Zhou Z."/>
            <person name="Liu Y."/>
            <person name="Xu W."/>
            <person name="Pan J."/>
            <person name="Luo Z.H."/>
            <person name="Li M."/>
        </authorList>
    </citation>
    <scope>NUCLEOTIDE SEQUENCE [LARGE SCALE GENOMIC DNA]</scope>
    <source>
        <strain evidence="7">SpSt-774</strain>
    </source>
</reference>
<dbReference type="InterPro" id="IPR046357">
    <property type="entry name" value="PPIase_dom_sf"/>
</dbReference>
<keyword evidence="4" id="KW-0697">Rotamase</keyword>
<accession>A0A7C4XVI4</accession>
<dbReference type="InterPro" id="IPR050245">
    <property type="entry name" value="PrsA_foldase"/>
</dbReference>
<evidence type="ECO:0000256" key="3">
    <source>
        <dbReference type="ARBA" id="ARBA00022729"/>
    </source>
</evidence>
<keyword evidence="3" id="KW-0732">Signal</keyword>
<keyword evidence="5" id="KW-0413">Isomerase</keyword>
<dbReference type="InterPro" id="IPR000297">
    <property type="entry name" value="PPIase_PpiC"/>
</dbReference>
<dbReference type="SUPFAM" id="SSF109998">
    <property type="entry name" value="Triger factor/SurA peptide-binding domain-like"/>
    <property type="match status" value="1"/>
</dbReference>
<dbReference type="Pfam" id="PF13145">
    <property type="entry name" value="Rotamase_2"/>
    <property type="match status" value="1"/>
</dbReference>
<name>A0A7C4XVI4_UNCW3</name>
<dbReference type="Gene3D" id="3.10.50.40">
    <property type="match status" value="1"/>
</dbReference>
<protein>
    <recommendedName>
        <fullName evidence="2">peptidylprolyl isomerase</fullName>
        <ecNumber evidence="2">5.2.1.8</ecNumber>
    </recommendedName>
</protein>
<evidence type="ECO:0000256" key="1">
    <source>
        <dbReference type="ARBA" id="ARBA00000971"/>
    </source>
</evidence>
<comment type="caution">
    <text evidence="7">The sequence shown here is derived from an EMBL/GenBank/DDBJ whole genome shotgun (WGS) entry which is preliminary data.</text>
</comment>
<evidence type="ECO:0000313" key="7">
    <source>
        <dbReference type="EMBL" id="HGV98199.1"/>
    </source>
</evidence>
<dbReference type="PROSITE" id="PS51257">
    <property type="entry name" value="PROKAR_LIPOPROTEIN"/>
    <property type="match status" value="1"/>
</dbReference>
<sequence length="428" mass="49355">MKKISIFFVSLFFIIGCSKDEVLVTINGNKFTLSDLKSDYQLAPSDDSVKIMGKVDDFINNKLILIEAKKQGYENDPVVMRAFETSRKDVIWRGYYEAKVIDKIKVSESAVRKIYNQITDQYHLAMIVQNNDSIANYISSQLKNGVPFDSLIKYSLDTLSKTGDIGSFSAISIPEELLKSLKRTKTGGVAGPVKFGDFIYFLKVIEHKKSTTPAYKDVSENIRNNLKYEEAKKKGEEFVDKIIKEAKVEYNQEGLDILLKPDSLITEKDLETWVVKKYDTSFVKVRTVIDAIRYQYKQSSIEPKVLIERELVPDLIYDAALKANAENLPQIKSNLQKTLDNLIHQKFYSDRVLEKVQIDSQMVANYFQQHKSDYPDKKLADVYTVITARLREMQVDSLRKILFDELRKKYQPQINEKVLVKLLTKEEK</sequence>
<organism evidence="7">
    <name type="scientific">candidate division WOR-3 bacterium</name>
    <dbReference type="NCBI Taxonomy" id="2052148"/>
    <lineage>
        <taxon>Bacteria</taxon>
        <taxon>Bacteria division WOR-3</taxon>
    </lineage>
</organism>
<gene>
    <name evidence="7" type="ORF">ENV60_07880</name>
</gene>
<evidence type="ECO:0000256" key="4">
    <source>
        <dbReference type="ARBA" id="ARBA00023110"/>
    </source>
</evidence>
<dbReference type="EMBL" id="DTGZ01000146">
    <property type="protein sequence ID" value="HGV98199.1"/>
    <property type="molecule type" value="Genomic_DNA"/>
</dbReference>
<dbReference type="GO" id="GO:0003755">
    <property type="term" value="F:peptidyl-prolyl cis-trans isomerase activity"/>
    <property type="evidence" value="ECO:0007669"/>
    <property type="project" value="UniProtKB-KW"/>
</dbReference>
<dbReference type="InterPro" id="IPR027304">
    <property type="entry name" value="Trigger_fact/SurA_dom_sf"/>
</dbReference>
<proteinExistence type="predicted"/>